<reference evidence="8" key="1">
    <citation type="submission" date="2021-02" db="EMBL/GenBank/DDBJ databases">
        <title>Genome sequence Cadophora malorum strain M34.</title>
        <authorList>
            <person name="Stefanovic E."/>
            <person name="Vu D."/>
            <person name="Scully C."/>
            <person name="Dijksterhuis J."/>
            <person name="Roader J."/>
            <person name="Houbraken J."/>
        </authorList>
    </citation>
    <scope>NUCLEOTIDE SEQUENCE</scope>
    <source>
        <strain evidence="8">M34</strain>
    </source>
</reference>
<comment type="similarity">
    <text evidence="2">Belongs to the zinc-containing alcohol dehydrogenase family.</text>
</comment>
<dbReference type="Pfam" id="PF00107">
    <property type="entry name" value="ADH_zinc_N"/>
    <property type="match status" value="1"/>
</dbReference>
<evidence type="ECO:0000256" key="1">
    <source>
        <dbReference type="ARBA" id="ARBA00001947"/>
    </source>
</evidence>
<evidence type="ECO:0000313" key="8">
    <source>
        <dbReference type="EMBL" id="KAG4420418.1"/>
    </source>
</evidence>
<evidence type="ECO:0000256" key="5">
    <source>
        <dbReference type="ARBA" id="ARBA00023027"/>
    </source>
</evidence>
<keyword evidence="5" id="KW-0520">NAD</keyword>
<dbReference type="PANTHER" id="PTHR42813:SF3">
    <property type="entry name" value="GLUTATHIONE-INDEPENDENT FORMALDEHYDE DEHYDROGENASE"/>
    <property type="match status" value="1"/>
</dbReference>
<sequence>MAGNATLNLVNATMRAVVWSGIPFNITVQDVPVPALQAATDARIRITSAAICGTDLHTYHGTYGSATVPEQESLIGDHVVIPDNYDPGALVMQLAQPNFASGSAPGLGQDYGTAQGCQAEYIVVPAADHTLWRIPTQDVGNTTQEVNHLLTSDIFATGWTALDFAGFETGDTVAVFGAGPVGLLSAHSALIRGASRVYVVDSVPQRLQVAESIGAIPISFNGTRGAVEQILELEPNGVTRSVDCVGYEALDSNLEGQTNAVILDMIAVTSQRGGIGSVGVYTNPGATSGTPLGNSTTSYIQFPIVDFFEKGLTYGAGPVDPKLVAPYLTQLITTGVANPGFIVSSTIGIEQAPEYFARFNDHLESKVIIRFD</sequence>
<evidence type="ECO:0008006" key="10">
    <source>
        <dbReference type="Google" id="ProtNLM"/>
    </source>
</evidence>
<dbReference type="Proteomes" id="UP000664132">
    <property type="component" value="Unassembled WGS sequence"/>
</dbReference>
<dbReference type="SUPFAM" id="SSF50129">
    <property type="entry name" value="GroES-like"/>
    <property type="match status" value="1"/>
</dbReference>
<evidence type="ECO:0000259" key="6">
    <source>
        <dbReference type="Pfam" id="PF00107"/>
    </source>
</evidence>
<dbReference type="InterPro" id="IPR011032">
    <property type="entry name" value="GroES-like_sf"/>
</dbReference>
<dbReference type="Pfam" id="PF08240">
    <property type="entry name" value="ADH_N"/>
    <property type="match status" value="1"/>
</dbReference>
<proteinExistence type="inferred from homology"/>
<feature type="domain" description="Alcohol dehydrogenase-like N-terminal" evidence="7">
    <location>
        <begin position="40"/>
        <end position="134"/>
    </location>
</feature>
<evidence type="ECO:0000256" key="4">
    <source>
        <dbReference type="ARBA" id="ARBA00022833"/>
    </source>
</evidence>
<comment type="cofactor">
    <cofactor evidence="1">
        <name>Zn(2+)</name>
        <dbReference type="ChEBI" id="CHEBI:29105"/>
    </cofactor>
</comment>
<keyword evidence="4" id="KW-0862">Zinc</keyword>
<evidence type="ECO:0000256" key="2">
    <source>
        <dbReference type="ARBA" id="ARBA00008072"/>
    </source>
</evidence>
<dbReference type="EMBL" id="JAFJYH010000084">
    <property type="protein sequence ID" value="KAG4420418.1"/>
    <property type="molecule type" value="Genomic_DNA"/>
</dbReference>
<evidence type="ECO:0000256" key="3">
    <source>
        <dbReference type="ARBA" id="ARBA00022723"/>
    </source>
</evidence>
<dbReference type="InterPro" id="IPR013149">
    <property type="entry name" value="ADH-like_C"/>
</dbReference>
<keyword evidence="9" id="KW-1185">Reference proteome</keyword>
<organism evidence="8 9">
    <name type="scientific">Cadophora malorum</name>
    <dbReference type="NCBI Taxonomy" id="108018"/>
    <lineage>
        <taxon>Eukaryota</taxon>
        <taxon>Fungi</taxon>
        <taxon>Dikarya</taxon>
        <taxon>Ascomycota</taxon>
        <taxon>Pezizomycotina</taxon>
        <taxon>Leotiomycetes</taxon>
        <taxon>Helotiales</taxon>
        <taxon>Ploettnerulaceae</taxon>
        <taxon>Cadophora</taxon>
    </lineage>
</organism>
<dbReference type="OrthoDB" id="3941538at2759"/>
<dbReference type="AlphaFoldDB" id="A0A8H7WAT4"/>
<evidence type="ECO:0000313" key="9">
    <source>
        <dbReference type="Proteomes" id="UP000664132"/>
    </source>
</evidence>
<dbReference type="Gene3D" id="3.40.50.720">
    <property type="entry name" value="NAD(P)-binding Rossmann-like Domain"/>
    <property type="match status" value="1"/>
</dbReference>
<dbReference type="PANTHER" id="PTHR42813">
    <property type="entry name" value="ZINC-TYPE ALCOHOL DEHYDROGENASE-LIKE"/>
    <property type="match status" value="1"/>
</dbReference>
<feature type="domain" description="Alcohol dehydrogenase-like C-terminal" evidence="6">
    <location>
        <begin position="180"/>
        <end position="254"/>
    </location>
</feature>
<dbReference type="Gene3D" id="3.90.180.10">
    <property type="entry name" value="Medium-chain alcohol dehydrogenases, catalytic domain"/>
    <property type="match status" value="1"/>
</dbReference>
<protein>
    <recommendedName>
        <fullName evidence="10">Alcohol dehydrogenase</fullName>
    </recommendedName>
</protein>
<dbReference type="InterPro" id="IPR036291">
    <property type="entry name" value="NAD(P)-bd_dom_sf"/>
</dbReference>
<dbReference type="InterPro" id="IPR013154">
    <property type="entry name" value="ADH-like_N"/>
</dbReference>
<keyword evidence="3" id="KW-0479">Metal-binding</keyword>
<dbReference type="SUPFAM" id="SSF51735">
    <property type="entry name" value="NAD(P)-binding Rossmann-fold domains"/>
    <property type="match status" value="1"/>
</dbReference>
<evidence type="ECO:0000259" key="7">
    <source>
        <dbReference type="Pfam" id="PF08240"/>
    </source>
</evidence>
<accession>A0A8H7WAT4</accession>
<comment type="caution">
    <text evidence="8">The sequence shown here is derived from an EMBL/GenBank/DDBJ whole genome shotgun (WGS) entry which is preliminary data.</text>
</comment>
<dbReference type="GO" id="GO:0046872">
    <property type="term" value="F:metal ion binding"/>
    <property type="evidence" value="ECO:0007669"/>
    <property type="project" value="UniProtKB-KW"/>
</dbReference>
<name>A0A8H7WAT4_9HELO</name>
<gene>
    <name evidence="8" type="ORF">IFR04_006434</name>
</gene>